<dbReference type="AlphaFoldDB" id="M2VS33"/>
<sequence length="72" mass="7909">MNGKQGDLCETVFAVSRVLLICFFPNTLKVMLLKVVVVVAVKKRKGDTTFCTNSLRLDSIQSSSKRNSGKMG</sequence>
<dbReference type="Proteomes" id="UP000030680">
    <property type="component" value="Unassembled WGS sequence"/>
</dbReference>
<dbReference type="GeneID" id="17084904"/>
<keyword evidence="1" id="KW-0472">Membrane</keyword>
<keyword evidence="3" id="KW-1185">Reference proteome</keyword>
<protein>
    <submittedName>
        <fullName evidence="2">Uncharacterized protein</fullName>
    </submittedName>
</protein>
<reference evidence="3" key="1">
    <citation type="journal article" date="2013" name="Science">
        <title>Gene transfer from bacteria and archaea facilitated evolution of an extremophilic eukaryote.</title>
        <authorList>
            <person name="Schonknecht G."/>
            <person name="Chen W.H."/>
            <person name="Ternes C.M."/>
            <person name="Barbier G.G."/>
            <person name="Shrestha R.P."/>
            <person name="Stanke M."/>
            <person name="Brautigam A."/>
            <person name="Baker B.J."/>
            <person name="Banfield J.F."/>
            <person name="Garavito R.M."/>
            <person name="Carr K."/>
            <person name="Wilkerson C."/>
            <person name="Rensing S.A."/>
            <person name="Gagneul D."/>
            <person name="Dickenson N.E."/>
            <person name="Oesterhelt C."/>
            <person name="Lercher M.J."/>
            <person name="Weber A.P."/>
        </authorList>
    </citation>
    <scope>NUCLEOTIDE SEQUENCE [LARGE SCALE GENOMIC DNA]</scope>
    <source>
        <strain evidence="3">074W</strain>
    </source>
</reference>
<dbReference type="KEGG" id="gsl:Gasu_64300"/>
<organism evidence="2 3">
    <name type="scientific">Galdieria sulphuraria</name>
    <name type="common">Red alga</name>
    <dbReference type="NCBI Taxonomy" id="130081"/>
    <lineage>
        <taxon>Eukaryota</taxon>
        <taxon>Rhodophyta</taxon>
        <taxon>Bangiophyceae</taxon>
        <taxon>Galdieriales</taxon>
        <taxon>Galdieriaceae</taxon>
        <taxon>Galdieria</taxon>
    </lineage>
</organism>
<dbReference type="EMBL" id="KB454724">
    <property type="protein sequence ID" value="EME25911.1"/>
    <property type="molecule type" value="Genomic_DNA"/>
</dbReference>
<dbReference type="Gramene" id="EME25911">
    <property type="protein sequence ID" value="EME25911"/>
    <property type="gene ID" value="Gasu_64300"/>
</dbReference>
<keyword evidence="1" id="KW-1133">Transmembrane helix</keyword>
<feature type="transmembrane region" description="Helical" evidence="1">
    <location>
        <begin position="18"/>
        <end position="41"/>
    </location>
</feature>
<gene>
    <name evidence="2" type="ORF">Gasu_64300</name>
</gene>
<evidence type="ECO:0000313" key="3">
    <source>
        <dbReference type="Proteomes" id="UP000030680"/>
    </source>
</evidence>
<name>M2VS33_GALSU</name>
<evidence type="ECO:0000313" key="2">
    <source>
        <dbReference type="EMBL" id="EME25911.1"/>
    </source>
</evidence>
<evidence type="ECO:0000256" key="1">
    <source>
        <dbReference type="SAM" id="Phobius"/>
    </source>
</evidence>
<dbReference type="RefSeq" id="XP_005702431.1">
    <property type="nucleotide sequence ID" value="XM_005702374.1"/>
</dbReference>
<accession>M2VS33</accession>
<proteinExistence type="predicted"/>
<keyword evidence="1" id="KW-0812">Transmembrane</keyword>